<dbReference type="RefSeq" id="WP_210660653.1">
    <property type="nucleotide sequence ID" value="NZ_JAGKSP010000007.1"/>
</dbReference>
<comment type="caution">
    <text evidence="2">The sequence shown here is derived from an EMBL/GenBank/DDBJ whole genome shotgun (WGS) entry which is preliminary data.</text>
</comment>
<gene>
    <name evidence="2" type="ORF">I8J30_18765</name>
</gene>
<evidence type="ECO:0000259" key="1">
    <source>
        <dbReference type="Pfam" id="PF12867"/>
    </source>
</evidence>
<sequence>MDQFLFTQLKFVRNQTLKLLKGVTEELADRIPDGFRNSIRWQLGHIYVVQERFAFQYLELPLQRPEGFKEWFEFGTSPLNWAEGDALPTLDELKQLLGSQVERIQEAISHRLEEKVPQPYTTSMGITLSSPEEFLSLNLYHEGMHMSMIKVYKVLLA</sequence>
<dbReference type="InterPro" id="IPR024775">
    <property type="entry name" value="DinB-like"/>
</dbReference>
<dbReference type="SUPFAM" id="SSF109854">
    <property type="entry name" value="DinB/YfiT-like putative metalloenzymes"/>
    <property type="match status" value="1"/>
</dbReference>
<dbReference type="Pfam" id="PF12867">
    <property type="entry name" value="DinB_2"/>
    <property type="match status" value="1"/>
</dbReference>
<organism evidence="2 3">
    <name type="scientific">Paenibacillus lignilyticus</name>
    <dbReference type="NCBI Taxonomy" id="1172615"/>
    <lineage>
        <taxon>Bacteria</taxon>
        <taxon>Bacillati</taxon>
        <taxon>Bacillota</taxon>
        <taxon>Bacilli</taxon>
        <taxon>Bacillales</taxon>
        <taxon>Paenibacillaceae</taxon>
        <taxon>Paenibacillus</taxon>
    </lineage>
</organism>
<feature type="domain" description="DinB-like" evidence="1">
    <location>
        <begin position="8"/>
        <end position="149"/>
    </location>
</feature>
<protein>
    <submittedName>
        <fullName evidence="2">DinB family protein</fullName>
    </submittedName>
</protein>
<dbReference type="InterPro" id="IPR034660">
    <property type="entry name" value="DinB/YfiT-like"/>
</dbReference>
<proteinExistence type="predicted"/>
<reference evidence="2 3" key="1">
    <citation type="submission" date="2021-04" db="EMBL/GenBank/DDBJ databases">
        <title>Paenibacillus sp. DLE-14 whole genome sequence.</title>
        <authorList>
            <person name="Ham Y.J."/>
        </authorList>
    </citation>
    <scope>NUCLEOTIDE SEQUENCE [LARGE SCALE GENOMIC DNA]</scope>
    <source>
        <strain evidence="2 3">DLE-14</strain>
    </source>
</reference>
<dbReference type="Proteomes" id="UP000673394">
    <property type="component" value="Unassembled WGS sequence"/>
</dbReference>
<keyword evidence="3" id="KW-1185">Reference proteome</keyword>
<evidence type="ECO:0000313" key="3">
    <source>
        <dbReference type="Proteomes" id="UP000673394"/>
    </source>
</evidence>
<name>A0ABS5CG13_9BACL</name>
<evidence type="ECO:0000313" key="2">
    <source>
        <dbReference type="EMBL" id="MBP3964766.1"/>
    </source>
</evidence>
<dbReference type="Gene3D" id="1.20.120.450">
    <property type="entry name" value="dinb family like domain"/>
    <property type="match status" value="1"/>
</dbReference>
<dbReference type="EMBL" id="JAGKSP010000007">
    <property type="protein sequence ID" value="MBP3964766.1"/>
    <property type="molecule type" value="Genomic_DNA"/>
</dbReference>
<accession>A0ABS5CG13</accession>